<dbReference type="AlphaFoldDB" id="A0A4Y1RLQ6"/>
<protein>
    <submittedName>
        <fullName evidence="2">Probable RNA 3'-terminal phosphate cyclase-like protein</fullName>
    </submittedName>
</protein>
<organism evidence="2">
    <name type="scientific">Prunus dulcis</name>
    <name type="common">Almond</name>
    <name type="synonym">Amygdalus dulcis</name>
    <dbReference type="NCBI Taxonomy" id="3755"/>
    <lineage>
        <taxon>Eukaryota</taxon>
        <taxon>Viridiplantae</taxon>
        <taxon>Streptophyta</taxon>
        <taxon>Embryophyta</taxon>
        <taxon>Tracheophyta</taxon>
        <taxon>Spermatophyta</taxon>
        <taxon>Magnoliopsida</taxon>
        <taxon>eudicotyledons</taxon>
        <taxon>Gunneridae</taxon>
        <taxon>Pentapetalae</taxon>
        <taxon>rosids</taxon>
        <taxon>fabids</taxon>
        <taxon>Rosales</taxon>
        <taxon>Rosaceae</taxon>
        <taxon>Amygdaloideae</taxon>
        <taxon>Amygdaleae</taxon>
        <taxon>Prunus</taxon>
    </lineage>
</organism>
<evidence type="ECO:0000256" key="1">
    <source>
        <dbReference type="SAM" id="SignalP"/>
    </source>
</evidence>
<dbReference type="EMBL" id="AP019302">
    <property type="protein sequence ID" value="BBH05035.1"/>
    <property type="molecule type" value="Genomic_DNA"/>
</dbReference>
<name>A0A4Y1RLQ6_PRUDU</name>
<reference evidence="2" key="1">
    <citation type="journal article" date="2019" name="Science">
        <title>Mutation of a bHLH transcription factor allowed almond domestication.</title>
        <authorList>
            <person name="Sanchez-Perez R."/>
            <person name="Pavan S."/>
            <person name="Mazzeo R."/>
            <person name="Moldovan C."/>
            <person name="Aiese Cigliano R."/>
            <person name="Del Cueto J."/>
            <person name="Ricciardi F."/>
            <person name="Lotti C."/>
            <person name="Ricciardi L."/>
            <person name="Dicenta F."/>
            <person name="Lopez-Marques R.L."/>
            <person name="Lindberg Moller B."/>
        </authorList>
    </citation>
    <scope>NUCLEOTIDE SEQUENCE</scope>
</reference>
<dbReference type="Gene3D" id="3.65.10.20">
    <property type="entry name" value="RNA 3'-terminal phosphate cyclase domain"/>
    <property type="match status" value="1"/>
</dbReference>
<feature type="chain" id="PRO_5021500205" evidence="1">
    <location>
        <begin position="16"/>
        <end position="120"/>
    </location>
</feature>
<gene>
    <name evidence="2" type="ORF">Prudu_016315</name>
</gene>
<feature type="signal peptide" evidence="1">
    <location>
        <begin position="1"/>
        <end position="15"/>
    </location>
</feature>
<proteinExistence type="predicted"/>
<keyword evidence="1" id="KW-0732">Signal</keyword>
<accession>A0A4Y1RLQ6</accession>
<dbReference type="InterPro" id="IPR037136">
    <property type="entry name" value="RNA3'_phos_cyclase_dom_sf"/>
</dbReference>
<evidence type="ECO:0000313" key="2">
    <source>
        <dbReference type="EMBL" id="BBH05035.1"/>
    </source>
</evidence>
<sequence length="120" mass="13306">MVSLLPSGFVGFVVSSLCIMSPRCFKSSVGKLSPYGIDTLKNINDFLGVKFVIMPCASTSTVFLKCVGCGLRKLSRKISRCLRRQSARFRSQTENLCEIEDVKFPVSRTPDECIIVVPLH</sequence>